<dbReference type="Proteomes" id="UP000182015">
    <property type="component" value="Unassembled WGS sequence"/>
</dbReference>
<feature type="transmembrane region" description="Helical" evidence="1">
    <location>
        <begin position="157"/>
        <end position="177"/>
    </location>
</feature>
<dbReference type="STRING" id="1856638.A9Q68_07270"/>
<accession>A0A1L8MM19</accession>
<dbReference type="PANTHER" id="PTHR40448">
    <property type="entry name" value="TWO-COMPONENT SENSOR HISTIDINE KINASE"/>
    <property type="match status" value="1"/>
</dbReference>
<evidence type="ECO:0000256" key="1">
    <source>
        <dbReference type="SAM" id="Phobius"/>
    </source>
</evidence>
<proteinExistence type="predicted"/>
<keyword evidence="1" id="KW-0812">Transmembrane</keyword>
<evidence type="ECO:0000259" key="2">
    <source>
        <dbReference type="Pfam" id="PF14501"/>
    </source>
</evidence>
<organism evidence="3 4">
    <name type="scientific">Streptococcus bovimastitidis</name>
    <dbReference type="NCBI Taxonomy" id="1856638"/>
    <lineage>
        <taxon>Bacteria</taxon>
        <taxon>Bacillati</taxon>
        <taxon>Bacillota</taxon>
        <taxon>Bacilli</taxon>
        <taxon>Lactobacillales</taxon>
        <taxon>Streptococcaceae</taxon>
        <taxon>Streptococcus</taxon>
    </lineage>
</organism>
<dbReference type="SUPFAM" id="SSF55874">
    <property type="entry name" value="ATPase domain of HSP90 chaperone/DNA topoisomerase II/histidine kinase"/>
    <property type="match status" value="1"/>
</dbReference>
<protein>
    <recommendedName>
        <fullName evidence="2">Sensor histidine kinase NatK-like C-terminal domain-containing protein</fullName>
    </recommendedName>
</protein>
<feature type="transmembrane region" description="Helical" evidence="1">
    <location>
        <begin position="79"/>
        <end position="103"/>
    </location>
</feature>
<feature type="transmembrane region" description="Helical" evidence="1">
    <location>
        <begin position="33"/>
        <end position="49"/>
    </location>
</feature>
<feature type="transmembrane region" description="Helical" evidence="1">
    <location>
        <begin position="189"/>
        <end position="205"/>
    </location>
</feature>
<evidence type="ECO:0000313" key="4">
    <source>
        <dbReference type="Proteomes" id="UP000182015"/>
    </source>
</evidence>
<feature type="domain" description="Sensor histidine kinase NatK-like C-terminal" evidence="2">
    <location>
        <begin position="335"/>
        <end position="437"/>
    </location>
</feature>
<name>A0A1L8MM19_9STRE</name>
<dbReference type="Gene3D" id="3.30.565.10">
    <property type="entry name" value="Histidine kinase-like ATPase, C-terminal domain"/>
    <property type="match status" value="1"/>
</dbReference>
<gene>
    <name evidence="3" type="ORF">A9Q68_07270</name>
</gene>
<feature type="transmembrane region" description="Helical" evidence="1">
    <location>
        <begin position="115"/>
        <end position="136"/>
    </location>
</feature>
<comment type="caution">
    <text evidence="3">The sequence shown here is derived from an EMBL/GenBank/DDBJ whole genome shotgun (WGS) entry which is preliminary data.</text>
</comment>
<keyword evidence="4" id="KW-1185">Reference proteome</keyword>
<reference evidence="4" key="1">
    <citation type="submission" date="2016-06" db="EMBL/GenBank/DDBJ databases">
        <authorList>
            <person name="de Vries S.P.W."/>
            <person name="Hadjirin N.F."/>
            <person name="Lay E.M."/>
            <person name="Zadoks R.N."/>
            <person name="Peacock S.J."/>
            <person name="Parkhill J."/>
            <person name="Grant A.J."/>
            <person name="Mcdougall S."/>
            <person name="Holmes M.A."/>
        </authorList>
    </citation>
    <scope>NUCLEOTIDE SEQUENCE [LARGE SCALE GENOMIC DNA]</scope>
    <source>
        <strain evidence="4">NZ1587</strain>
    </source>
</reference>
<sequence>MEEIFYSVTFYFLLYFNLLLIFQDISKVKVRKIESILFIFLSGLCSYFLDNFSLIIDPIYLLIFSFVIRPQFSWSKHIFYSFFAVTNIELSSRIIYFLFIPVITNQTLDKMTNHLWYIHLVYLLILPYYFFIKAMLHIDYEKIRLANDKSENSLFKPLNISMIIVFVLVQGLIFIENNFKWFVAYDQNLKYYIILVYMIIFLIGIRRLNDRSLTIINEEVQANQSRHFKHLSEYNVYLEKLYHEISSFKDDTRTSLERFEKIAQTEDLDKIKAEYNTIFTSIDNPFRDHHFDLDRLVNISIPTVKSFMAAKLFEAQSAGVSVSVEVPDVIRNIPMKLIDFIIIISVFFDNAIDAAKESDVKEISLAFFCQNDTIIFLLENSNKVERINISQVFQEGYSTKGENRGIGLANVKKILEQYPYTTIVTKSGDYHVSQRLEMIFSVDV</sequence>
<dbReference type="AlphaFoldDB" id="A0A1L8MM19"/>
<dbReference type="InterPro" id="IPR036890">
    <property type="entry name" value="HATPase_C_sf"/>
</dbReference>
<feature type="transmembrane region" description="Helical" evidence="1">
    <location>
        <begin position="6"/>
        <end position="26"/>
    </location>
</feature>
<keyword evidence="1" id="KW-0472">Membrane</keyword>
<dbReference type="GO" id="GO:0042802">
    <property type="term" value="F:identical protein binding"/>
    <property type="evidence" value="ECO:0007669"/>
    <property type="project" value="TreeGrafter"/>
</dbReference>
<dbReference type="PANTHER" id="PTHR40448:SF1">
    <property type="entry name" value="TWO-COMPONENT SENSOR HISTIDINE KINASE"/>
    <property type="match status" value="1"/>
</dbReference>
<dbReference type="InterPro" id="IPR032834">
    <property type="entry name" value="NatK-like_C"/>
</dbReference>
<dbReference type="OrthoDB" id="1656061at2"/>
<dbReference type="EMBL" id="LZDD01000002">
    <property type="protein sequence ID" value="OJF71781.1"/>
    <property type="molecule type" value="Genomic_DNA"/>
</dbReference>
<dbReference type="Pfam" id="PF14501">
    <property type="entry name" value="HATPase_c_5"/>
    <property type="match status" value="1"/>
</dbReference>
<evidence type="ECO:0000313" key="3">
    <source>
        <dbReference type="EMBL" id="OJF71781.1"/>
    </source>
</evidence>
<keyword evidence="1" id="KW-1133">Transmembrane helix</keyword>